<gene>
    <name evidence="7" type="ORF">BJY26_003073</name>
</gene>
<sequence>MTRADLDAKVEIAVNIIAELNDAAKTALPYETGGLLIGWRDGDRVVVRRWLRLGTSHPRTNRFEIDTKEATMVLKHYLRTTPEPLEGYVGAWHTHPALAPPSETDFETFTASAAATQGPLAFIVLATNGGSSTAHIAWAGHQGAHVAIRRERTITVERARSA</sequence>
<dbReference type="RefSeq" id="WP_179429064.1">
    <property type="nucleotide sequence ID" value="NZ_JACBZP010000001.1"/>
</dbReference>
<evidence type="ECO:0000313" key="7">
    <source>
        <dbReference type="EMBL" id="NYI68767.1"/>
    </source>
</evidence>
<dbReference type="SUPFAM" id="SSF102712">
    <property type="entry name" value="JAB1/MPN domain"/>
    <property type="match status" value="1"/>
</dbReference>
<dbReference type="AlphaFoldDB" id="A0A7Z0IIV8"/>
<keyword evidence="5" id="KW-0482">Metalloprotease</keyword>
<dbReference type="Pfam" id="PF14464">
    <property type="entry name" value="Prok-JAB"/>
    <property type="match status" value="1"/>
</dbReference>
<keyword evidence="8" id="KW-1185">Reference proteome</keyword>
<dbReference type="Proteomes" id="UP000539111">
    <property type="component" value="Unassembled WGS sequence"/>
</dbReference>
<evidence type="ECO:0000259" key="6">
    <source>
        <dbReference type="Pfam" id="PF14464"/>
    </source>
</evidence>
<evidence type="ECO:0000256" key="2">
    <source>
        <dbReference type="ARBA" id="ARBA00022723"/>
    </source>
</evidence>
<evidence type="ECO:0000256" key="5">
    <source>
        <dbReference type="ARBA" id="ARBA00023049"/>
    </source>
</evidence>
<feature type="domain" description="JAB" evidence="6">
    <location>
        <begin position="16"/>
        <end position="127"/>
    </location>
</feature>
<evidence type="ECO:0000313" key="8">
    <source>
        <dbReference type="Proteomes" id="UP000539111"/>
    </source>
</evidence>
<keyword evidence="3" id="KW-0378">Hydrolase</keyword>
<dbReference type="Gene3D" id="3.40.140.10">
    <property type="entry name" value="Cytidine Deaminase, domain 2"/>
    <property type="match status" value="1"/>
</dbReference>
<dbReference type="InterPro" id="IPR028090">
    <property type="entry name" value="JAB_dom_prok"/>
</dbReference>
<keyword evidence="4" id="KW-0862">Zinc</keyword>
<dbReference type="EMBL" id="JACBZP010000001">
    <property type="protein sequence ID" value="NYI68767.1"/>
    <property type="molecule type" value="Genomic_DNA"/>
</dbReference>
<evidence type="ECO:0000256" key="4">
    <source>
        <dbReference type="ARBA" id="ARBA00022833"/>
    </source>
</evidence>
<dbReference type="GO" id="GO:0006508">
    <property type="term" value="P:proteolysis"/>
    <property type="evidence" value="ECO:0007669"/>
    <property type="project" value="UniProtKB-KW"/>
</dbReference>
<dbReference type="GO" id="GO:0046872">
    <property type="term" value="F:metal ion binding"/>
    <property type="evidence" value="ECO:0007669"/>
    <property type="project" value="UniProtKB-KW"/>
</dbReference>
<name>A0A7Z0IIV8_9MICO</name>
<keyword evidence="1" id="KW-0645">Protease</keyword>
<organism evidence="7 8">
    <name type="scientific">Spelaeicoccus albus</name>
    <dbReference type="NCBI Taxonomy" id="1280376"/>
    <lineage>
        <taxon>Bacteria</taxon>
        <taxon>Bacillati</taxon>
        <taxon>Actinomycetota</taxon>
        <taxon>Actinomycetes</taxon>
        <taxon>Micrococcales</taxon>
        <taxon>Brevibacteriaceae</taxon>
        <taxon>Spelaeicoccus</taxon>
    </lineage>
</organism>
<accession>A0A7Z0IIV8</accession>
<keyword evidence="2" id="KW-0479">Metal-binding</keyword>
<proteinExistence type="predicted"/>
<reference evidence="7 8" key="1">
    <citation type="submission" date="2020-07" db="EMBL/GenBank/DDBJ databases">
        <title>Sequencing the genomes of 1000 actinobacteria strains.</title>
        <authorList>
            <person name="Klenk H.-P."/>
        </authorList>
    </citation>
    <scope>NUCLEOTIDE SEQUENCE [LARGE SCALE GENOMIC DNA]</scope>
    <source>
        <strain evidence="7 8">DSM 26341</strain>
    </source>
</reference>
<evidence type="ECO:0000256" key="1">
    <source>
        <dbReference type="ARBA" id="ARBA00022670"/>
    </source>
</evidence>
<evidence type="ECO:0000256" key="3">
    <source>
        <dbReference type="ARBA" id="ARBA00022801"/>
    </source>
</evidence>
<protein>
    <submittedName>
        <fullName evidence="7">Integrative and conjugative element protein (TIGR02256 family)</fullName>
    </submittedName>
</protein>
<dbReference type="GO" id="GO:0008237">
    <property type="term" value="F:metallopeptidase activity"/>
    <property type="evidence" value="ECO:0007669"/>
    <property type="project" value="UniProtKB-KW"/>
</dbReference>
<comment type="caution">
    <text evidence="7">The sequence shown here is derived from an EMBL/GenBank/DDBJ whole genome shotgun (WGS) entry which is preliminary data.</text>
</comment>